<dbReference type="EC" id="3.1.1.5" evidence="3 11"/>
<dbReference type="GO" id="GO:0004622">
    <property type="term" value="F:phosphatidylcholine lysophospholipase activity"/>
    <property type="evidence" value="ECO:0007669"/>
    <property type="project" value="UniProtKB-EC"/>
</dbReference>
<name>A0A1Y2FU89_PROLT</name>
<dbReference type="Gene3D" id="3.40.1090.10">
    <property type="entry name" value="Cytosolic phospholipase A2 catalytic domain"/>
    <property type="match status" value="1"/>
</dbReference>
<keyword evidence="14" id="KW-1185">Reference proteome</keyword>
<dbReference type="GO" id="GO:0046475">
    <property type="term" value="P:glycerophospholipid catabolic process"/>
    <property type="evidence" value="ECO:0007669"/>
    <property type="project" value="TreeGrafter"/>
</dbReference>
<comment type="subcellular location">
    <subcellularLocation>
        <location evidence="1">Secreted</location>
    </subcellularLocation>
</comment>
<reference evidence="13 14" key="1">
    <citation type="submission" date="2016-07" db="EMBL/GenBank/DDBJ databases">
        <title>Pervasive Adenine N6-methylation of Active Genes in Fungi.</title>
        <authorList>
            <consortium name="DOE Joint Genome Institute"/>
            <person name="Mondo S.J."/>
            <person name="Dannebaum R.O."/>
            <person name="Kuo R.C."/>
            <person name="Labutti K."/>
            <person name="Haridas S."/>
            <person name="Kuo A."/>
            <person name="Salamov A."/>
            <person name="Ahrendt S.R."/>
            <person name="Lipzen A."/>
            <person name="Sullivan W."/>
            <person name="Andreopoulos W.B."/>
            <person name="Clum A."/>
            <person name="Lindquist E."/>
            <person name="Daum C."/>
            <person name="Ramamoorthy G.K."/>
            <person name="Gryganskyi A."/>
            <person name="Culley D."/>
            <person name="Magnuson J.K."/>
            <person name="James T.Y."/>
            <person name="O'Malley M.A."/>
            <person name="Stajich J.E."/>
            <person name="Spatafora J.W."/>
            <person name="Visel A."/>
            <person name="Grigoriev I.V."/>
        </authorList>
    </citation>
    <scope>NUCLEOTIDE SEQUENCE [LARGE SCALE GENOMIC DNA]</scope>
    <source>
        <strain evidence="13 14">12-1054</strain>
    </source>
</reference>
<dbReference type="GeneID" id="63784150"/>
<dbReference type="EMBL" id="MCFI01000003">
    <property type="protein sequence ID" value="ORY86265.1"/>
    <property type="molecule type" value="Genomic_DNA"/>
</dbReference>
<comment type="caution">
    <text evidence="13">The sequence shown here is derived from an EMBL/GenBank/DDBJ whole genome shotgun (WGS) entry which is preliminary data.</text>
</comment>
<dbReference type="GO" id="GO:0005576">
    <property type="term" value="C:extracellular region"/>
    <property type="evidence" value="ECO:0007669"/>
    <property type="project" value="UniProtKB-SubCell"/>
</dbReference>
<proteinExistence type="inferred from homology"/>
<comment type="catalytic activity">
    <reaction evidence="11">
        <text>a 1-acyl-sn-glycero-3-phosphocholine + H2O = sn-glycerol 3-phosphocholine + a fatty acid + H(+)</text>
        <dbReference type="Rhea" id="RHEA:15177"/>
        <dbReference type="ChEBI" id="CHEBI:15377"/>
        <dbReference type="ChEBI" id="CHEBI:15378"/>
        <dbReference type="ChEBI" id="CHEBI:16870"/>
        <dbReference type="ChEBI" id="CHEBI:28868"/>
        <dbReference type="ChEBI" id="CHEBI:58168"/>
        <dbReference type="EC" id="3.1.1.5"/>
    </reaction>
</comment>
<dbReference type="GO" id="GO:0005783">
    <property type="term" value="C:endoplasmic reticulum"/>
    <property type="evidence" value="ECO:0007669"/>
    <property type="project" value="TreeGrafter"/>
</dbReference>
<protein>
    <recommendedName>
        <fullName evidence="3 11">Lysophospholipase</fullName>
        <ecNumber evidence="3 11">3.1.1.5</ecNumber>
    </recommendedName>
</protein>
<keyword evidence="7 10" id="KW-0442">Lipid degradation</keyword>
<evidence type="ECO:0000256" key="11">
    <source>
        <dbReference type="RuleBase" id="RU362103"/>
    </source>
</evidence>
<dbReference type="InterPro" id="IPR002642">
    <property type="entry name" value="LysoPLipase_cat_dom"/>
</dbReference>
<feature type="chain" id="PRO_5011829502" description="Lysophospholipase" evidence="11">
    <location>
        <begin position="21"/>
        <end position="632"/>
    </location>
</feature>
<dbReference type="OMA" id="TDWWGRA"/>
<evidence type="ECO:0000256" key="10">
    <source>
        <dbReference type="PROSITE-ProRule" id="PRU00555"/>
    </source>
</evidence>
<dbReference type="STRING" id="56484.A0A1Y2FU89"/>
<evidence type="ECO:0000256" key="3">
    <source>
        <dbReference type="ARBA" id="ARBA00013274"/>
    </source>
</evidence>
<evidence type="ECO:0000313" key="13">
    <source>
        <dbReference type="EMBL" id="ORY86265.1"/>
    </source>
</evidence>
<dbReference type="SUPFAM" id="SSF52151">
    <property type="entry name" value="FabD/lysophospholipase-like"/>
    <property type="match status" value="1"/>
</dbReference>
<keyword evidence="4" id="KW-0964">Secreted</keyword>
<evidence type="ECO:0000256" key="5">
    <source>
        <dbReference type="ARBA" id="ARBA00022729"/>
    </source>
</evidence>
<evidence type="ECO:0000256" key="7">
    <source>
        <dbReference type="ARBA" id="ARBA00022963"/>
    </source>
</evidence>
<keyword evidence="6 10" id="KW-0378">Hydrolase</keyword>
<evidence type="ECO:0000256" key="1">
    <source>
        <dbReference type="ARBA" id="ARBA00004613"/>
    </source>
</evidence>
<keyword evidence="8 10" id="KW-0443">Lipid metabolism</keyword>
<dbReference type="InterPro" id="IPR016035">
    <property type="entry name" value="Acyl_Trfase/lysoPLipase"/>
</dbReference>
<dbReference type="FunFam" id="3.40.1090.10:FF:000010">
    <property type="entry name" value="Lysophospholipase"/>
    <property type="match status" value="1"/>
</dbReference>
<gene>
    <name evidence="13" type="ORF">BCR37DRAFT_344150</name>
</gene>
<evidence type="ECO:0000256" key="2">
    <source>
        <dbReference type="ARBA" id="ARBA00008780"/>
    </source>
</evidence>
<dbReference type="OrthoDB" id="4084751at2759"/>
<organism evidence="13 14">
    <name type="scientific">Protomyces lactucae-debilis</name>
    <dbReference type="NCBI Taxonomy" id="2754530"/>
    <lineage>
        <taxon>Eukaryota</taxon>
        <taxon>Fungi</taxon>
        <taxon>Dikarya</taxon>
        <taxon>Ascomycota</taxon>
        <taxon>Taphrinomycotina</taxon>
        <taxon>Taphrinomycetes</taxon>
        <taxon>Taphrinales</taxon>
        <taxon>Protomycetaceae</taxon>
        <taxon>Protomyces</taxon>
    </lineage>
</organism>
<dbReference type="PROSITE" id="PS51210">
    <property type="entry name" value="PLA2C"/>
    <property type="match status" value="1"/>
</dbReference>
<dbReference type="Pfam" id="PF01735">
    <property type="entry name" value="PLA2_B"/>
    <property type="match status" value="1"/>
</dbReference>
<comment type="similarity">
    <text evidence="2 11">Belongs to the lysophospholipase family.</text>
</comment>
<dbReference type="GO" id="GO:0005829">
    <property type="term" value="C:cytosol"/>
    <property type="evidence" value="ECO:0007669"/>
    <property type="project" value="TreeGrafter"/>
</dbReference>
<evidence type="ECO:0000256" key="4">
    <source>
        <dbReference type="ARBA" id="ARBA00022525"/>
    </source>
</evidence>
<dbReference type="AlphaFoldDB" id="A0A1Y2FU89"/>
<evidence type="ECO:0000256" key="9">
    <source>
        <dbReference type="ARBA" id="ARBA00023180"/>
    </source>
</evidence>
<dbReference type="GO" id="GO:0004623">
    <property type="term" value="F:phospholipase A2 activity"/>
    <property type="evidence" value="ECO:0007669"/>
    <property type="project" value="TreeGrafter"/>
</dbReference>
<feature type="domain" description="PLA2c" evidence="12">
    <location>
        <begin position="30"/>
        <end position="558"/>
    </location>
</feature>
<dbReference type="SMART" id="SM00022">
    <property type="entry name" value="PLAc"/>
    <property type="match status" value="1"/>
</dbReference>
<feature type="signal peptide" evidence="11">
    <location>
        <begin position="1"/>
        <end position="20"/>
    </location>
</feature>
<keyword evidence="5 11" id="KW-0732">Signal</keyword>
<dbReference type="PANTHER" id="PTHR10728:SF33">
    <property type="entry name" value="LYSOPHOSPHOLIPASE 1-RELATED"/>
    <property type="match status" value="1"/>
</dbReference>
<evidence type="ECO:0000256" key="6">
    <source>
        <dbReference type="ARBA" id="ARBA00022801"/>
    </source>
</evidence>
<evidence type="ECO:0000259" key="12">
    <source>
        <dbReference type="PROSITE" id="PS51210"/>
    </source>
</evidence>
<evidence type="ECO:0000256" key="8">
    <source>
        <dbReference type="ARBA" id="ARBA00023098"/>
    </source>
</evidence>
<evidence type="ECO:0000313" key="14">
    <source>
        <dbReference type="Proteomes" id="UP000193685"/>
    </source>
</evidence>
<dbReference type="Proteomes" id="UP000193685">
    <property type="component" value="Unassembled WGS sequence"/>
</dbReference>
<dbReference type="RefSeq" id="XP_040727447.1">
    <property type="nucleotide sequence ID" value="XM_040867551.1"/>
</dbReference>
<accession>A0A1Y2FU89</accession>
<keyword evidence="9" id="KW-0325">Glycoprotein</keyword>
<sequence>MVGASFLAVAALTALASIDAQSGYKPRFTSCPSQLIRSASTISPEEAAYLTSRAPQAQAALRSFITSTSINSSVVDQLFSTNRTIPRISYAASGGGLRAMVFGGSIFRALDARSDVGTMGGVLQGCQYMAGLSGGSWLIGSTAVNDFATVDQLVKSNWDIDNVRNLIFGGILSTARYYTNIVESVQAKNDAGFFTSITDYWGRVISYHVLNPSNGLPGFNWADIRNVSSFVNHSMPFPLVVSVGREPGTIIVELNATNFEFNPYELGSWDVNLYSFTPVQYLGTSMQNGQPKESNRCVQGFDNAGFTIGTSSSLFNGALTQINGSNSGSLTGIITNLLQGLSESNNDIAVYPNPFQGLNNISSSISNTPNLTLTDGGLDNQNIPLWPLIQPEREVDAIFAVDSSADTTYNWPNGSSLVHTYRRVTEAAYRTNKSISFPYVPDFNTFINLGLNRNVTFFGCNGTNGTLPGVPPPLIIYIPNAPFSHFSNFSTFDGTYPEADIQGTLNNGLNIMTNGNSTAFKTCIACAIMQRGLERANLTQPDVCRQCFSQHCWSGVTNSTQPGEALLAPTLLANAGFGGRQGGAQSTGSSRAAASSSSTARSSAGQLNVGVDGVPGALGALLLAGIVGAIAI</sequence>
<dbReference type="PANTHER" id="PTHR10728">
    <property type="entry name" value="CYTOSOLIC PHOSPHOLIPASE A2"/>
    <property type="match status" value="1"/>
</dbReference>